<dbReference type="EMBL" id="JAWWNJ010000001">
    <property type="protein sequence ID" value="KAK7063596.1"/>
    <property type="molecule type" value="Genomic_DNA"/>
</dbReference>
<dbReference type="GO" id="GO:0003677">
    <property type="term" value="F:DNA binding"/>
    <property type="evidence" value="ECO:0007669"/>
    <property type="project" value="InterPro"/>
</dbReference>
<dbReference type="SUPFAM" id="SSF57701">
    <property type="entry name" value="Zn2/Cys6 DNA-binding domain"/>
    <property type="match status" value="1"/>
</dbReference>
<protein>
    <submittedName>
        <fullName evidence="6">Fungal-trans domain-containing protein</fullName>
    </submittedName>
</protein>
<evidence type="ECO:0000313" key="7">
    <source>
        <dbReference type="Proteomes" id="UP001362999"/>
    </source>
</evidence>
<name>A0AAW0EDL3_9AGAR</name>
<dbReference type="Proteomes" id="UP001362999">
    <property type="component" value="Unassembled WGS sequence"/>
</dbReference>
<dbReference type="GO" id="GO:0006351">
    <property type="term" value="P:DNA-templated transcription"/>
    <property type="evidence" value="ECO:0007669"/>
    <property type="project" value="InterPro"/>
</dbReference>
<feature type="compositionally biased region" description="Basic and acidic residues" evidence="3">
    <location>
        <begin position="632"/>
        <end position="643"/>
    </location>
</feature>
<dbReference type="InterPro" id="IPR001138">
    <property type="entry name" value="Zn2Cys6_DnaBD"/>
</dbReference>
<dbReference type="GO" id="GO:0008270">
    <property type="term" value="F:zinc ion binding"/>
    <property type="evidence" value="ECO:0007669"/>
    <property type="project" value="InterPro"/>
</dbReference>
<feature type="compositionally biased region" description="Low complexity" evidence="3">
    <location>
        <begin position="62"/>
        <end position="72"/>
    </location>
</feature>
<dbReference type="InterPro" id="IPR050987">
    <property type="entry name" value="AtrR-like"/>
</dbReference>
<feature type="compositionally biased region" description="Acidic residues" evidence="3">
    <location>
        <begin position="143"/>
        <end position="153"/>
    </location>
</feature>
<reference evidence="6 7" key="1">
    <citation type="journal article" date="2024" name="J Genomics">
        <title>Draft genome sequencing and assembly of Favolaschia claudopus CIRM-BRFM 2984 isolated from oak limbs.</title>
        <authorList>
            <person name="Navarro D."/>
            <person name="Drula E."/>
            <person name="Chaduli D."/>
            <person name="Cazenave R."/>
            <person name="Ahrendt S."/>
            <person name="Wang J."/>
            <person name="Lipzen A."/>
            <person name="Daum C."/>
            <person name="Barry K."/>
            <person name="Grigoriev I.V."/>
            <person name="Favel A."/>
            <person name="Rosso M.N."/>
            <person name="Martin F."/>
        </authorList>
    </citation>
    <scope>NUCLEOTIDE SEQUENCE [LARGE SCALE GENOMIC DNA]</scope>
    <source>
        <strain evidence="6 7">CIRM-BRFM 2984</strain>
    </source>
</reference>
<keyword evidence="2" id="KW-0539">Nucleus</keyword>
<evidence type="ECO:0000259" key="4">
    <source>
        <dbReference type="SMART" id="SM00066"/>
    </source>
</evidence>
<keyword evidence="7" id="KW-1185">Reference proteome</keyword>
<feature type="region of interest" description="Disordered" evidence="3">
    <location>
        <begin position="125"/>
        <end position="154"/>
    </location>
</feature>
<accession>A0AAW0EDL3</accession>
<dbReference type="CDD" id="cd00067">
    <property type="entry name" value="GAL4"/>
    <property type="match status" value="1"/>
</dbReference>
<comment type="caution">
    <text evidence="6">The sequence shown here is derived from an EMBL/GenBank/DDBJ whole genome shotgun (WGS) entry which is preliminary data.</text>
</comment>
<dbReference type="InterPro" id="IPR036864">
    <property type="entry name" value="Zn2-C6_fun-type_DNA-bd_sf"/>
</dbReference>
<dbReference type="AlphaFoldDB" id="A0AAW0EDL3"/>
<feature type="compositionally biased region" description="Polar residues" evidence="3">
    <location>
        <begin position="125"/>
        <end position="136"/>
    </location>
</feature>
<feature type="region of interest" description="Disordered" evidence="3">
    <location>
        <begin position="58"/>
        <end position="78"/>
    </location>
</feature>
<feature type="domain" description="Xylanolytic transcriptional activator regulatory" evidence="5">
    <location>
        <begin position="344"/>
        <end position="420"/>
    </location>
</feature>
<feature type="domain" description="Zn(2)-C6 fungal-type" evidence="4">
    <location>
        <begin position="26"/>
        <end position="65"/>
    </location>
</feature>
<evidence type="ECO:0000259" key="5">
    <source>
        <dbReference type="SMART" id="SM00906"/>
    </source>
</evidence>
<proteinExistence type="predicted"/>
<dbReference type="SMART" id="SM00906">
    <property type="entry name" value="Fungal_trans"/>
    <property type="match status" value="1"/>
</dbReference>
<keyword evidence="1" id="KW-0479">Metal-binding</keyword>
<evidence type="ECO:0000256" key="1">
    <source>
        <dbReference type="ARBA" id="ARBA00022723"/>
    </source>
</evidence>
<dbReference type="CDD" id="cd12148">
    <property type="entry name" value="fungal_TF_MHR"/>
    <property type="match status" value="1"/>
</dbReference>
<feature type="region of interest" description="Disordered" evidence="3">
    <location>
        <begin position="1"/>
        <end position="26"/>
    </location>
</feature>
<dbReference type="PANTHER" id="PTHR46910:SF38">
    <property type="entry name" value="ZN(2)-C6 FUNGAL-TYPE DOMAIN-CONTAINING PROTEIN"/>
    <property type="match status" value="1"/>
</dbReference>
<dbReference type="GO" id="GO:0000981">
    <property type="term" value="F:DNA-binding transcription factor activity, RNA polymerase II-specific"/>
    <property type="evidence" value="ECO:0007669"/>
    <property type="project" value="InterPro"/>
</dbReference>
<dbReference type="Pfam" id="PF04082">
    <property type="entry name" value="Fungal_trans"/>
    <property type="match status" value="1"/>
</dbReference>
<organism evidence="6 7">
    <name type="scientific">Favolaschia claudopus</name>
    <dbReference type="NCBI Taxonomy" id="2862362"/>
    <lineage>
        <taxon>Eukaryota</taxon>
        <taxon>Fungi</taxon>
        <taxon>Dikarya</taxon>
        <taxon>Basidiomycota</taxon>
        <taxon>Agaricomycotina</taxon>
        <taxon>Agaricomycetes</taxon>
        <taxon>Agaricomycetidae</taxon>
        <taxon>Agaricales</taxon>
        <taxon>Marasmiineae</taxon>
        <taxon>Mycenaceae</taxon>
        <taxon>Favolaschia</taxon>
    </lineage>
</organism>
<dbReference type="SMART" id="SM00066">
    <property type="entry name" value="GAL4"/>
    <property type="match status" value="1"/>
</dbReference>
<sequence>MNPLDLAHSTMQTDGQEKISPRRKRRRLPNACDTCRRQKAGNICSNCIAFGSECTHTDRASSKAGGSSASSKQDLNLHSRTAQDHVAHILGGSNEYVSSDPLVVYHVLVAVAQYARRLEEVLTSPSVVSQSANSPSVPHPPDDTEDSDSDDGLLVDSSLPKSLQQITRDISFNRFYGRSSSIHFIRDFLVAKIEATGDSNLIRQRPEFWNLRDWDVPMEIFVPQIFPPPQLLNSLVDLYFTEINILIYVLHENTFRRSLAAGLHLHDQKFGALVLSVCALGAKFSDDPRVFMEHSEFEHTAGLKWFRQVRPVPRSLYVSPTLYELQVVLMSILYLASASTPEETYALVGLGLRMAYDLGAHSRIRATHEGGNVEAELYKRVFLVLLCSDLIMSALLGRPRTTNFNDLDLDPPMPLEGETPILAVYATRLTKLMEIWNKLQEELYPPKRKDQNASYQEIVAQLDSQLNSWADSVPDELKWDPNRKDLTSLNQSACLYATYYHALILLHRPFIPLPNQSSLSSISFPSLAISASAARSCAHVMDVQTKRGRGPLFNPQMISAIVDSALVLLMNVFHRSRTTADQSVQKCLDVLKVYESRWQIAGRNADILAGMLEGVLNDKEVSTTPSLKRHRSSEDIGPSKDSNDTPDSNYVAAVTQDIEQMQVSQSPGQAIEQLLSLPFSSKELGVLPIYEPLDFGLIFHPDPFPGPVDAVELGDPLAFAAAELNVPFENWNDWTAYEPGPSNLR</sequence>
<evidence type="ECO:0000313" key="6">
    <source>
        <dbReference type="EMBL" id="KAK7063596.1"/>
    </source>
</evidence>
<dbReference type="PANTHER" id="PTHR46910">
    <property type="entry name" value="TRANSCRIPTION FACTOR PDR1"/>
    <property type="match status" value="1"/>
</dbReference>
<gene>
    <name evidence="6" type="ORF">R3P38DRAFT_2819329</name>
</gene>
<feature type="region of interest" description="Disordered" evidence="3">
    <location>
        <begin position="622"/>
        <end position="648"/>
    </location>
</feature>
<dbReference type="InterPro" id="IPR007219">
    <property type="entry name" value="XnlR_reg_dom"/>
</dbReference>
<evidence type="ECO:0000256" key="2">
    <source>
        <dbReference type="ARBA" id="ARBA00023242"/>
    </source>
</evidence>
<evidence type="ECO:0000256" key="3">
    <source>
        <dbReference type="SAM" id="MobiDB-lite"/>
    </source>
</evidence>